<gene>
    <name evidence="10" type="ORF">SAMN04488691_10341</name>
</gene>
<evidence type="ECO:0000256" key="3">
    <source>
        <dbReference type="ARBA" id="ARBA00022553"/>
    </source>
</evidence>
<dbReference type="GO" id="GO:0000155">
    <property type="term" value="F:phosphorelay sensor kinase activity"/>
    <property type="evidence" value="ECO:0007669"/>
    <property type="project" value="InterPro"/>
</dbReference>
<dbReference type="SMART" id="SM00387">
    <property type="entry name" value="HATPase_c"/>
    <property type="match status" value="1"/>
</dbReference>
<feature type="transmembrane region" description="Helical" evidence="8">
    <location>
        <begin position="45"/>
        <end position="62"/>
    </location>
</feature>
<evidence type="ECO:0000256" key="1">
    <source>
        <dbReference type="ARBA" id="ARBA00000085"/>
    </source>
</evidence>
<dbReference type="PRINTS" id="PR00344">
    <property type="entry name" value="BCTRLSENSOR"/>
</dbReference>
<dbReference type="PANTHER" id="PTHR44936:SF10">
    <property type="entry name" value="SENSOR PROTEIN RSTB"/>
    <property type="match status" value="1"/>
</dbReference>
<keyword evidence="6 10" id="KW-0418">Kinase</keyword>
<dbReference type="EC" id="2.7.13.3" evidence="2"/>
<dbReference type="InterPro" id="IPR036890">
    <property type="entry name" value="HATPase_C_sf"/>
</dbReference>
<keyword evidence="3" id="KW-0597">Phosphoprotein</keyword>
<evidence type="ECO:0000256" key="8">
    <source>
        <dbReference type="SAM" id="Phobius"/>
    </source>
</evidence>
<evidence type="ECO:0000256" key="5">
    <source>
        <dbReference type="ARBA" id="ARBA00022741"/>
    </source>
</evidence>
<dbReference type="Proteomes" id="UP000183894">
    <property type="component" value="Unassembled WGS sequence"/>
</dbReference>
<dbReference type="OrthoDB" id="342253at2157"/>
<dbReference type="InterPro" id="IPR050980">
    <property type="entry name" value="2C_sensor_his_kinase"/>
</dbReference>
<evidence type="ECO:0000256" key="2">
    <source>
        <dbReference type="ARBA" id="ARBA00012438"/>
    </source>
</evidence>
<dbReference type="CDD" id="cd00075">
    <property type="entry name" value="HATPase"/>
    <property type="match status" value="1"/>
</dbReference>
<accession>A0A1H7MP01</accession>
<evidence type="ECO:0000313" key="10">
    <source>
        <dbReference type="EMBL" id="SEL12952.1"/>
    </source>
</evidence>
<sequence length="309" mass="32965">MKGEEAFDYSPGRIAAFYAVFGFVWVFVSDYFVEHLPNHALLQTSKGLVFVALSAGLVYVLVNRSHTELAETTARLETTLTQTSVLHRVLRHDIRNACTAILGYTELVEPRSDAPDDIDPVVSIQARAQRLVEVSDEVSLLRSVEKAEGIEVEIDLVRAVTDAVEDTKLEHPDAAVSVDIPPAVVVEAHPALPRGIAELLDNAAVHGNDEPSIEISVTLTGEEVCVTVADDGPGIPKVERDAIVNGAETPLTHTTGIGLWLVWAAVEASGGSLDVETRSPHGTVVSISIPTTADESAVGLGTIPTAWSL</sequence>
<proteinExistence type="predicted"/>
<name>A0A1H7MP01_HALLR</name>
<dbReference type="GO" id="GO:0005524">
    <property type="term" value="F:ATP binding"/>
    <property type="evidence" value="ECO:0007669"/>
    <property type="project" value="UniProtKB-KW"/>
</dbReference>
<evidence type="ECO:0000259" key="9">
    <source>
        <dbReference type="PROSITE" id="PS50109"/>
    </source>
</evidence>
<dbReference type="RefSeq" id="WP_074793112.1">
    <property type="nucleotide sequence ID" value="NZ_FOAD01000003.1"/>
</dbReference>
<dbReference type="Gene3D" id="3.30.565.10">
    <property type="entry name" value="Histidine kinase-like ATPase, C-terminal domain"/>
    <property type="match status" value="1"/>
</dbReference>
<dbReference type="InterPro" id="IPR003661">
    <property type="entry name" value="HisK_dim/P_dom"/>
</dbReference>
<keyword evidence="4" id="KW-0808">Transferase</keyword>
<dbReference type="EMBL" id="FOAD01000003">
    <property type="protein sequence ID" value="SEL12952.1"/>
    <property type="molecule type" value="Genomic_DNA"/>
</dbReference>
<protein>
    <recommendedName>
        <fullName evidence="2">histidine kinase</fullName>
        <ecNumber evidence="2">2.7.13.3</ecNumber>
    </recommendedName>
</protein>
<keyword evidence="8" id="KW-1133">Transmembrane helix</keyword>
<dbReference type="CDD" id="cd00082">
    <property type="entry name" value="HisKA"/>
    <property type="match status" value="1"/>
</dbReference>
<evidence type="ECO:0000256" key="6">
    <source>
        <dbReference type="ARBA" id="ARBA00022777"/>
    </source>
</evidence>
<reference evidence="10 11" key="1">
    <citation type="submission" date="2016-10" db="EMBL/GenBank/DDBJ databases">
        <authorList>
            <person name="de Groot N.N."/>
        </authorList>
    </citation>
    <scope>NUCLEOTIDE SEQUENCE [LARGE SCALE GENOMIC DNA]</scope>
    <source>
        <strain evidence="10 11">CDM_5</strain>
    </source>
</reference>
<keyword evidence="5" id="KW-0547">Nucleotide-binding</keyword>
<evidence type="ECO:0000313" key="11">
    <source>
        <dbReference type="Proteomes" id="UP000183894"/>
    </source>
</evidence>
<dbReference type="SUPFAM" id="SSF55874">
    <property type="entry name" value="ATPase domain of HSP90 chaperone/DNA topoisomerase II/histidine kinase"/>
    <property type="match status" value="1"/>
</dbReference>
<dbReference type="InterPro" id="IPR004358">
    <property type="entry name" value="Sig_transdc_His_kin-like_C"/>
</dbReference>
<dbReference type="InterPro" id="IPR005467">
    <property type="entry name" value="His_kinase_dom"/>
</dbReference>
<dbReference type="GO" id="GO:0005886">
    <property type="term" value="C:plasma membrane"/>
    <property type="evidence" value="ECO:0007669"/>
    <property type="project" value="UniProtKB-SubCell"/>
</dbReference>
<keyword evidence="7" id="KW-0067">ATP-binding</keyword>
<dbReference type="Gene3D" id="1.10.287.130">
    <property type="match status" value="1"/>
</dbReference>
<evidence type="ECO:0000256" key="4">
    <source>
        <dbReference type="ARBA" id="ARBA00022679"/>
    </source>
</evidence>
<organism evidence="10 11">
    <name type="scientific">Haloferax larsenii</name>
    <dbReference type="NCBI Taxonomy" id="302484"/>
    <lineage>
        <taxon>Archaea</taxon>
        <taxon>Methanobacteriati</taxon>
        <taxon>Methanobacteriota</taxon>
        <taxon>Stenosarchaea group</taxon>
        <taxon>Halobacteria</taxon>
        <taxon>Halobacteriales</taxon>
        <taxon>Haloferacaceae</taxon>
        <taxon>Haloferax</taxon>
    </lineage>
</organism>
<dbReference type="InterPro" id="IPR003594">
    <property type="entry name" value="HATPase_dom"/>
</dbReference>
<keyword evidence="8" id="KW-0812">Transmembrane</keyword>
<dbReference type="PROSITE" id="PS50109">
    <property type="entry name" value="HIS_KIN"/>
    <property type="match status" value="1"/>
</dbReference>
<feature type="transmembrane region" description="Helical" evidence="8">
    <location>
        <begin position="15"/>
        <end position="33"/>
    </location>
</feature>
<dbReference type="Pfam" id="PF02518">
    <property type="entry name" value="HATPase_c"/>
    <property type="match status" value="1"/>
</dbReference>
<comment type="catalytic activity">
    <reaction evidence="1">
        <text>ATP + protein L-histidine = ADP + protein N-phospho-L-histidine.</text>
        <dbReference type="EC" id="2.7.13.3"/>
    </reaction>
</comment>
<keyword evidence="8" id="KW-0472">Membrane</keyword>
<feature type="domain" description="Histidine kinase" evidence="9">
    <location>
        <begin position="89"/>
        <end position="293"/>
    </location>
</feature>
<dbReference type="PANTHER" id="PTHR44936">
    <property type="entry name" value="SENSOR PROTEIN CREC"/>
    <property type="match status" value="1"/>
</dbReference>
<evidence type="ECO:0000256" key="7">
    <source>
        <dbReference type="ARBA" id="ARBA00022840"/>
    </source>
</evidence>
<dbReference type="AlphaFoldDB" id="A0A1H7MP01"/>